<dbReference type="Pfam" id="PF05721">
    <property type="entry name" value="PhyH"/>
    <property type="match status" value="1"/>
</dbReference>
<dbReference type="PANTHER" id="PTHR31630:SF6">
    <property type="entry name" value="PHYTANOYL-COA DIOXYGENASE-RELATED"/>
    <property type="match status" value="1"/>
</dbReference>
<sequence length="357" mass="40733">MAPHATLPSEDDASTTYYVPESSRKHMQGWDTEVRGNTDILEAQASKQFGDWRDDFFRHGYALVKQAVPSERALGYQKQALDWLTKFDMGLDYNDPSTWNAEHLPVMMNAGMVLNYCAAHEKWVWDVRCEEGVIEPFTQLWQTEELLVSFDAVNITLPGRKDVKWSPWPHVDQSPTRLGLACAQGVVLLSNAGPKDGGLIVMRGSASLFEQYFKENPPTEKPADAPGQFDWYGFKTEELKWFEKHGCEMIKIEAEAGDMIIWDSRTIHHAALPESNQIRTVVYAAYTPRALASEKDLELKQQCFKKWEGTTHWPHCNIFPQGKAYRNGEICPHERDEPLQKPELTDKLLKLAGIKAY</sequence>
<proteinExistence type="predicted"/>
<dbReference type="AlphaFoldDB" id="A0A0D1YSI1"/>
<dbReference type="EMBL" id="KN847493">
    <property type="protein sequence ID" value="KIW18216.1"/>
    <property type="molecule type" value="Genomic_DNA"/>
</dbReference>
<evidence type="ECO:0000313" key="2">
    <source>
        <dbReference type="Proteomes" id="UP000053328"/>
    </source>
</evidence>
<dbReference type="HOGENOM" id="CLU_049199_0_0_1"/>
<dbReference type="RefSeq" id="XP_016238432.1">
    <property type="nucleotide sequence ID" value="XM_016376862.1"/>
</dbReference>
<dbReference type="OrthoDB" id="445007at2759"/>
<keyword evidence="2" id="KW-1185">Reference proteome</keyword>
<dbReference type="SUPFAM" id="SSF51197">
    <property type="entry name" value="Clavaminate synthase-like"/>
    <property type="match status" value="1"/>
</dbReference>
<reference evidence="1 2" key="1">
    <citation type="submission" date="2015-01" db="EMBL/GenBank/DDBJ databases">
        <title>The Genome Sequence of Exophiala spinifera CBS89968.</title>
        <authorList>
            <consortium name="The Broad Institute Genomics Platform"/>
            <person name="Cuomo C."/>
            <person name="de Hoog S."/>
            <person name="Gorbushina A."/>
            <person name="Stielow B."/>
            <person name="Teixiera M."/>
            <person name="Abouelleil A."/>
            <person name="Chapman S.B."/>
            <person name="Priest M."/>
            <person name="Young S.K."/>
            <person name="Wortman J."/>
            <person name="Nusbaum C."/>
            <person name="Birren B."/>
        </authorList>
    </citation>
    <scope>NUCLEOTIDE SEQUENCE [LARGE SCALE GENOMIC DNA]</scope>
    <source>
        <strain evidence="1 2">CBS 89968</strain>
    </source>
</reference>
<evidence type="ECO:0000313" key="1">
    <source>
        <dbReference type="EMBL" id="KIW18216.1"/>
    </source>
</evidence>
<protein>
    <submittedName>
        <fullName evidence="1">Uncharacterized protein</fullName>
    </submittedName>
</protein>
<dbReference type="Proteomes" id="UP000053328">
    <property type="component" value="Unassembled WGS sequence"/>
</dbReference>
<dbReference type="GeneID" id="27329587"/>
<dbReference type="InterPro" id="IPR008775">
    <property type="entry name" value="Phytyl_CoA_dOase-like"/>
</dbReference>
<dbReference type="Gene3D" id="2.60.120.620">
    <property type="entry name" value="q2cbj1_9rhob like domain"/>
    <property type="match status" value="1"/>
</dbReference>
<gene>
    <name evidence="1" type="ORF">PV08_02504</name>
</gene>
<accession>A0A0D1YSI1</accession>
<dbReference type="PANTHER" id="PTHR31630">
    <property type="entry name" value="PHYTANOYL-COA DIOXYGENASE-RELATED-RELATED"/>
    <property type="match status" value="1"/>
</dbReference>
<dbReference type="VEuPathDB" id="FungiDB:PV08_02504"/>
<name>A0A0D1YSI1_9EURO</name>
<organism evidence="1 2">
    <name type="scientific">Exophiala spinifera</name>
    <dbReference type="NCBI Taxonomy" id="91928"/>
    <lineage>
        <taxon>Eukaryota</taxon>
        <taxon>Fungi</taxon>
        <taxon>Dikarya</taxon>
        <taxon>Ascomycota</taxon>
        <taxon>Pezizomycotina</taxon>
        <taxon>Eurotiomycetes</taxon>
        <taxon>Chaetothyriomycetidae</taxon>
        <taxon>Chaetothyriales</taxon>
        <taxon>Herpotrichiellaceae</taxon>
        <taxon>Exophiala</taxon>
    </lineage>
</organism>